<gene>
    <name evidence="2" type="ORF">FBZ87_101170</name>
</gene>
<dbReference type="SFLD" id="SFLDG00358">
    <property type="entry name" value="Main_(cytGST)"/>
    <property type="match status" value="1"/>
</dbReference>
<protein>
    <submittedName>
        <fullName evidence="2">Glutathione S-transferase</fullName>
    </submittedName>
</protein>
<dbReference type="InterPro" id="IPR040079">
    <property type="entry name" value="Glutathione_S-Trfase"/>
</dbReference>
<dbReference type="CDD" id="cd03046">
    <property type="entry name" value="GST_N_GTT1_like"/>
    <property type="match status" value="1"/>
</dbReference>
<dbReference type="RefSeq" id="WP_145608406.1">
    <property type="nucleotide sequence ID" value="NZ_VITV01000001.1"/>
</dbReference>
<dbReference type="AlphaFoldDB" id="A0A560KGY3"/>
<dbReference type="SFLD" id="SFLDS00019">
    <property type="entry name" value="Glutathione_Transferase_(cytos"/>
    <property type="match status" value="1"/>
</dbReference>
<dbReference type="PROSITE" id="PS50404">
    <property type="entry name" value="GST_NTER"/>
    <property type="match status" value="1"/>
</dbReference>
<dbReference type="Pfam" id="PF02798">
    <property type="entry name" value="GST_N"/>
    <property type="match status" value="1"/>
</dbReference>
<dbReference type="PANTHER" id="PTHR44051:SF21">
    <property type="entry name" value="GLUTATHIONE S-TRANSFERASE FAMILY PROTEIN"/>
    <property type="match status" value="1"/>
</dbReference>
<dbReference type="InterPro" id="IPR036282">
    <property type="entry name" value="Glutathione-S-Trfase_C_sf"/>
</dbReference>
<dbReference type="SFLD" id="SFLDG01150">
    <property type="entry name" value="Main.1:_Beta-like"/>
    <property type="match status" value="1"/>
</dbReference>
<dbReference type="PANTHER" id="PTHR44051">
    <property type="entry name" value="GLUTATHIONE S-TRANSFERASE-RELATED"/>
    <property type="match status" value="1"/>
</dbReference>
<dbReference type="Proteomes" id="UP000320516">
    <property type="component" value="Unassembled WGS sequence"/>
</dbReference>
<dbReference type="GO" id="GO:0016740">
    <property type="term" value="F:transferase activity"/>
    <property type="evidence" value="ECO:0007669"/>
    <property type="project" value="UniProtKB-KW"/>
</dbReference>
<reference evidence="2 3" key="1">
    <citation type="submission" date="2019-06" db="EMBL/GenBank/DDBJ databases">
        <title>Genomic Encyclopedia of Type Strains, Phase IV (KMG-V): Genome sequencing to study the core and pangenomes of soil and plant-associated prokaryotes.</title>
        <authorList>
            <person name="Whitman W."/>
        </authorList>
    </citation>
    <scope>NUCLEOTIDE SEQUENCE [LARGE SCALE GENOMIC DNA]</scope>
    <source>
        <strain evidence="2 3">BR 12005</strain>
    </source>
</reference>
<organism evidence="2 3">
    <name type="scientific">Nitrospirillum amazonense</name>
    <dbReference type="NCBI Taxonomy" id="28077"/>
    <lineage>
        <taxon>Bacteria</taxon>
        <taxon>Pseudomonadati</taxon>
        <taxon>Pseudomonadota</taxon>
        <taxon>Alphaproteobacteria</taxon>
        <taxon>Rhodospirillales</taxon>
        <taxon>Azospirillaceae</taxon>
        <taxon>Nitrospirillum</taxon>
    </lineage>
</organism>
<name>A0A560KGY3_9PROT</name>
<evidence type="ECO:0000259" key="1">
    <source>
        <dbReference type="PROSITE" id="PS50404"/>
    </source>
</evidence>
<dbReference type="Gene3D" id="1.20.1050.10">
    <property type="match status" value="1"/>
</dbReference>
<proteinExistence type="predicted"/>
<dbReference type="InterPro" id="IPR004045">
    <property type="entry name" value="Glutathione_S-Trfase_N"/>
</dbReference>
<accession>A0A560KGY3</accession>
<evidence type="ECO:0000313" key="2">
    <source>
        <dbReference type="EMBL" id="TWB82466.1"/>
    </source>
</evidence>
<dbReference type="EMBL" id="VITV01000001">
    <property type="protein sequence ID" value="TWB82466.1"/>
    <property type="molecule type" value="Genomic_DNA"/>
</dbReference>
<dbReference type="SUPFAM" id="SSF52833">
    <property type="entry name" value="Thioredoxin-like"/>
    <property type="match status" value="1"/>
</dbReference>
<dbReference type="SUPFAM" id="SSF47616">
    <property type="entry name" value="GST C-terminal domain-like"/>
    <property type="match status" value="1"/>
</dbReference>
<dbReference type="InterPro" id="IPR036249">
    <property type="entry name" value="Thioredoxin-like_sf"/>
</dbReference>
<evidence type="ECO:0000313" key="3">
    <source>
        <dbReference type="Proteomes" id="UP000320516"/>
    </source>
</evidence>
<dbReference type="Gene3D" id="3.40.30.10">
    <property type="entry name" value="Glutaredoxin"/>
    <property type="match status" value="1"/>
</dbReference>
<keyword evidence="2" id="KW-0808">Transferase</keyword>
<sequence>MITVFGEGRGFRVVWLLEEMGLPYRLRPVDLLAGVENDPEYLAINPAGFIPALQDGDATLVESIAIMEYLIARYGPTPLAPAAQDAAFPAYQQFLHLGEAGLAASMYFVVVSRNLAPEAERRNWGALKALEVFESRLRLVTRQLARAPYMAGATFTAADISVTYALEFAQRAGGYTLNEAQRAYIARTSGRDAYRRAMDTCQATKAWAAAATAS</sequence>
<feature type="domain" description="GST N-terminal" evidence="1">
    <location>
        <begin position="1"/>
        <end position="78"/>
    </location>
</feature>
<comment type="caution">
    <text evidence="2">The sequence shown here is derived from an EMBL/GenBank/DDBJ whole genome shotgun (WGS) entry which is preliminary data.</text>
</comment>